<evidence type="ECO:0000313" key="2">
    <source>
        <dbReference type="EMBL" id="MFD1806995.1"/>
    </source>
</evidence>
<gene>
    <name evidence="2" type="ORF">ACFSAV_11550</name>
</gene>
<protein>
    <submittedName>
        <fullName evidence="2">IS1595 family transposase</fullName>
    </submittedName>
</protein>
<dbReference type="RefSeq" id="WP_379099951.1">
    <property type="nucleotide sequence ID" value="NZ_JBHUFP010000027.1"/>
</dbReference>
<accession>A0ABW4NWG9</accession>
<reference evidence="3" key="1">
    <citation type="journal article" date="2019" name="Int. J. Syst. Evol. Microbiol.">
        <title>The Global Catalogue of Microorganisms (GCM) 10K type strain sequencing project: providing services to taxonomists for standard genome sequencing and annotation.</title>
        <authorList>
            <consortium name="The Broad Institute Genomics Platform"/>
            <consortium name="The Broad Institute Genome Sequencing Center for Infectious Disease"/>
            <person name="Wu L."/>
            <person name="Ma J."/>
        </authorList>
    </citation>
    <scope>NUCLEOTIDE SEQUENCE [LARGE SCALE GENOMIC DNA]</scope>
    <source>
        <strain evidence="3">CCM 7950</strain>
    </source>
</reference>
<dbReference type="NCBIfam" id="NF033547">
    <property type="entry name" value="transpos_IS1595"/>
    <property type="match status" value="1"/>
</dbReference>
<dbReference type="Pfam" id="PF12762">
    <property type="entry name" value="DDE_Tnp_IS1595"/>
    <property type="match status" value="1"/>
</dbReference>
<dbReference type="SMART" id="SM01126">
    <property type="entry name" value="DDE_Tnp_IS1595"/>
    <property type="match status" value="1"/>
</dbReference>
<dbReference type="Pfam" id="PF12760">
    <property type="entry name" value="Zn_ribbon_IS1595"/>
    <property type="match status" value="1"/>
</dbReference>
<evidence type="ECO:0000259" key="1">
    <source>
        <dbReference type="SMART" id="SM01126"/>
    </source>
</evidence>
<proteinExistence type="predicted"/>
<dbReference type="EMBL" id="JBHUFP010000027">
    <property type="protein sequence ID" value="MFD1806995.1"/>
    <property type="molecule type" value="Genomic_DNA"/>
</dbReference>
<comment type="caution">
    <text evidence="2">The sequence shown here is derived from an EMBL/GenBank/DDBJ whole genome shotgun (WGS) entry which is preliminary data.</text>
</comment>
<keyword evidence="3" id="KW-1185">Reference proteome</keyword>
<dbReference type="InterPro" id="IPR024442">
    <property type="entry name" value="Transposase_Zn_ribbon"/>
</dbReference>
<name>A0ABW4NWG9_9PAST</name>
<feature type="domain" description="ISXO2-like transposase" evidence="1">
    <location>
        <begin position="122"/>
        <end position="286"/>
    </location>
</feature>
<evidence type="ECO:0000313" key="3">
    <source>
        <dbReference type="Proteomes" id="UP001597420"/>
    </source>
</evidence>
<sequence length="328" mass="38657">MAKLSDEEAFWIFANLRWQSTENVVCPKCGVRHKAYFIATRKQWRCKMKDCRHTFSVTSGTIFANRKKSLQTYLYIIAKFVNAAKGISSLQLSRDADVNYRTAFVLSHKIRQSLLEKRDIHELSGLVEMDGTYVHPAPRKANKKTDRIDYRLKENQSPDKRCVMVAREHYTETEKQVDRHARGAKSTHVFVTYSETQSVVQQFADKFIQRGSRIHTDESNAYSALMPHYDLHTVNHQHEYRSDDGITNNQAESYFSRFKRMYYGQVHKMSNVYLLGYANEIAYREDNRRKSNGWQFRDVLEKCLTTDNNTNWCGYWQRKHIAVERILH</sequence>
<dbReference type="InterPro" id="IPR024445">
    <property type="entry name" value="Tnp_ISXO2-like"/>
</dbReference>
<dbReference type="Proteomes" id="UP001597420">
    <property type="component" value="Unassembled WGS sequence"/>
</dbReference>
<organism evidence="2 3">
    <name type="scientific">Pasteurella oralis</name>
    <dbReference type="NCBI Taxonomy" id="1071947"/>
    <lineage>
        <taxon>Bacteria</taxon>
        <taxon>Pseudomonadati</taxon>
        <taxon>Pseudomonadota</taxon>
        <taxon>Gammaproteobacteria</taxon>
        <taxon>Pasteurellales</taxon>
        <taxon>Pasteurellaceae</taxon>
        <taxon>Pasteurella</taxon>
    </lineage>
</organism>